<dbReference type="InterPro" id="IPR005467">
    <property type="entry name" value="His_kinase_dom"/>
</dbReference>
<keyword evidence="3" id="KW-0597">Phosphoprotein</keyword>
<evidence type="ECO:0000256" key="4">
    <source>
        <dbReference type="SAM" id="Phobius"/>
    </source>
</evidence>
<comment type="caution">
    <text evidence="6">The sequence shown here is derived from an EMBL/GenBank/DDBJ whole genome shotgun (WGS) entry which is preliminary data.</text>
</comment>
<keyword evidence="4" id="KW-0812">Transmembrane</keyword>
<dbReference type="Pfam" id="PF00512">
    <property type="entry name" value="HisKA"/>
    <property type="match status" value="1"/>
</dbReference>
<dbReference type="EC" id="2.7.13.3" evidence="2"/>
<dbReference type="CDD" id="cd00082">
    <property type="entry name" value="HisKA"/>
    <property type="match status" value="1"/>
</dbReference>
<dbReference type="SUPFAM" id="SSF55874">
    <property type="entry name" value="ATPase domain of HSP90 chaperone/DNA topoisomerase II/histidine kinase"/>
    <property type="match status" value="1"/>
</dbReference>
<evidence type="ECO:0000256" key="3">
    <source>
        <dbReference type="ARBA" id="ARBA00022553"/>
    </source>
</evidence>
<dbReference type="InterPro" id="IPR003594">
    <property type="entry name" value="HATPase_dom"/>
</dbReference>
<feature type="domain" description="Histidine kinase" evidence="5">
    <location>
        <begin position="231"/>
        <end position="452"/>
    </location>
</feature>
<accession>A0A4S4NGT4</accession>
<dbReference type="AlphaFoldDB" id="A0A4S4NGT4"/>
<dbReference type="SMART" id="SM00387">
    <property type="entry name" value="HATPase_c"/>
    <property type="match status" value="1"/>
</dbReference>
<keyword evidence="4" id="KW-0472">Membrane</keyword>
<dbReference type="RefSeq" id="WP_136461759.1">
    <property type="nucleotide sequence ID" value="NZ_SRKY01000001.1"/>
</dbReference>
<dbReference type="SUPFAM" id="SSF47384">
    <property type="entry name" value="Homodimeric domain of signal transducing histidine kinase"/>
    <property type="match status" value="1"/>
</dbReference>
<dbReference type="InterPro" id="IPR004358">
    <property type="entry name" value="Sig_transdc_His_kin-like_C"/>
</dbReference>
<dbReference type="PANTHER" id="PTHR43065:SF49">
    <property type="entry name" value="HISTIDINE KINASE"/>
    <property type="match status" value="1"/>
</dbReference>
<dbReference type="InterPro" id="IPR036890">
    <property type="entry name" value="HATPase_C_sf"/>
</dbReference>
<dbReference type="OrthoDB" id="9796100at2"/>
<dbReference type="PROSITE" id="PS50109">
    <property type="entry name" value="HIS_KIN"/>
    <property type="match status" value="1"/>
</dbReference>
<dbReference type="GO" id="GO:0000155">
    <property type="term" value="F:phosphorelay sensor kinase activity"/>
    <property type="evidence" value="ECO:0007669"/>
    <property type="project" value="InterPro"/>
</dbReference>
<dbReference type="Gene3D" id="3.30.565.10">
    <property type="entry name" value="Histidine kinase-like ATPase, C-terminal domain"/>
    <property type="match status" value="1"/>
</dbReference>
<proteinExistence type="predicted"/>
<dbReference type="Pfam" id="PF02518">
    <property type="entry name" value="HATPase_c"/>
    <property type="match status" value="1"/>
</dbReference>
<feature type="transmembrane region" description="Helical" evidence="4">
    <location>
        <begin position="44"/>
        <end position="61"/>
    </location>
</feature>
<reference evidence="6 7" key="1">
    <citation type="submission" date="2019-04" db="EMBL/GenBank/DDBJ databases">
        <title>Shimia ponticola sp. nov., isolated from seawater.</title>
        <authorList>
            <person name="Kim Y.-O."/>
            <person name="Yoon J.-H."/>
        </authorList>
    </citation>
    <scope>NUCLEOTIDE SEQUENCE [LARGE SCALE GENOMIC DNA]</scope>
    <source>
        <strain evidence="6 7">MYP11</strain>
    </source>
</reference>
<dbReference type="Gene3D" id="1.10.287.130">
    <property type="match status" value="1"/>
</dbReference>
<name>A0A4S4NGT4_9RHOB</name>
<dbReference type="InterPro" id="IPR003661">
    <property type="entry name" value="HisK_dim/P_dom"/>
</dbReference>
<feature type="transmembrane region" description="Helical" evidence="4">
    <location>
        <begin position="101"/>
        <end position="121"/>
    </location>
</feature>
<evidence type="ECO:0000313" key="7">
    <source>
        <dbReference type="Proteomes" id="UP000306602"/>
    </source>
</evidence>
<evidence type="ECO:0000256" key="2">
    <source>
        <dbReference type="ARBA" id="ARBA00012438"/>
    </source>
</evidence>
<gene>
    <name evidence="6" type="ORF">E4Z66_04585</name>
</gene>
<feature type="transmembrane region" description="Helical" evidence="4">
    <location>
        <begin position="151"/>
        <end position="170"/>
    </location>
</feature>
<dbReference type="EMBL" id="SRKY01000001">
    <property type="protein sequence ID" value="THH38839.1"/>
    <property type="molecule type" value="Genomic_DNA"/>
</dbReference>
<dbReference type="PRINTS" id="PR00344">
    <property type="entry name" value="BCTRLSENSOR"/>
</dbReference>
<protein>
    <recommendedName>
        <fullName evidence="2">histidine kinase</fullName>
        <ecNumber evidence="2">2.7.13.3</ecNumber>
    </recommendedName>
</protein>
<keyword evidence="7" id="KW-1185">Reference proteome</keyword>
<comment type="catalytic activity">
    <reaction evidence="1">
        <text>ATP + protein L-histidine = ADP + protein N-phospho-L-histidine.</text>
        <dbReference type="EC" id="2.7.13.3"/>
    </reaction>
</comment>
<evidence type="ECO:0000313" key="6">
    <source>
        <dbReference type="EMBL" id="THH38839.1"/>
    </source>
</evidence>
<feature type="transmembrane region" description="Helical" evidence="4">
    <location>
        <begin position="182"/>
        <end position="203"/>
    </location>
</feature>
<dbReference type="Proteomes" id="UP000306602">
    <property type="component" value="Unassembled WGS sequence"/>
</dbReference>
<feature type="transmembrane region" description="Helical" evidence="4">
    <location>
        <begin position="127"/>
        <end position="144"/>
    </location>
</feature>
<dbReference type="InterPro" id="IPR036097">
    <property type="entry name" value="HisK_dim/P_sf"/>
</dbReference>
<evidence type="ECO:0000256" key="1">
    <source>
        <dbReference type="ARBA" id="ARBA00000085"/>
    </source>
</evidence>
<evidence type="ECO:0000259" key="5">
    <source>
        <dbReference type="PROSITE" id="PS50109"/>
    </source>
</evidence>
<feature type="transmembrane region" description="Helical" evidence="4">
    <location>
        <begin position="67"/>
        <end position="89"/>
    </location>
</feature>
<organism evidence="6 7">
    <name type="scientific">Aliishimia ponticola</name>
    <dbReference type="NCBI Taxonomy" id="2499833"/>
    <lineage>
        <taxon>Bacteria</taxon>
        <taxon>Pseudomonadati</taxon>
        <taxon>Pseudomonadota</taxon>
        <taxon>Alphaproteobacteria</taxon>
        <taxon>Rhodobacterales</taxon>
        <taxon>Paracoccaceae</taxon>
        <taxon>Aliishimia</taxon>
    </lineage>
</organism>
<sequence length="467" mass="49875">MIAARLNSAEFAKTSAEEGSPASDGVWARIKAARAAYFASKVELWTRFALIACGGAALFLATGHVYYLVWVSGYFVMNGIYCTALLRAAPASAVNDYRWIVAAKIAATGVFVSMPTFLWINAQQTEVKIAALSAICCYALYILSRYRTASLIGLIETIGVIASLGVIGAFEIATGADLVSTTLIGIGLIGLGIYCIVAQINVFRDNEILSRSRMDAVKAKKYEAMTQITAGIAQDFNNILTVIQGNIELAELSPDPAERRELLMEARSGVSRGSDLVSQMMFYVGKAPLQVSVVALHDYVARIEPLLRAQLSPAIQFNIHLEDERLTVRADEASLHTALTHLVANARDAMDQAGGTLTLRIGRAAALSWPSLPSGDIAQFIQFSVRDTGPGVSVGALPALPEPFFTTKPAGQASGLGLSMVKGFAEQLGGALHLRNHPAGGFEASLLLPQHDAISSLRESSNRGAQW</sequence>
<dbReference type="SMART" id="SM00388">
    <property type="entry name" value="HisKA"/>
    <property type="match status" value="1"/>
</dbReference>
<keyword evidence="4" id="KW-1133">Transmembrane helix</keyword>
<dbReference type="PANTHER" id="PTHR43065">
    <property type="entry name" value="SENSOR HISTIDINE KINASE"/>
    <property type="match status" value="1"/>
</dbReference>